<dbReference type="PROSITE" id="PS50928">
    <property type="entry name" value="ABC_TM1"/>
    <property type="match status" value="1"/>
</dbReference>
<accession>A0A2Z4Y9K8</accession>
<feature type="transmembrane region" description="Helical" evidence="7">
    <location>
        <begin position="85"/>
        <end position="106"/>
    </location>
</feature>
<keyword evidence="6 7" id="KW-0472">Membrane</keyword>
<reference evidence="9 10" key="1">
    <citation type="submission" date="2018-05" db="EMBL/GenBank/DDBJ databases">
        <title>A metagenomic window into the 2 km-deep terrestrial subsurface aquifer revealed taxonomically and functionally diverse microbial community comprising novel uncultured bacterial lineages.</title>
        <authorList>
            <person name="Kadnikov V.V."/>
            <person name="Mardanov A.V."/>
            <person name="Beletsky A.V."/>
            <person name="Banks D."/>
            <person name="Pimenov N.V."/>
            <person name="Frank Y.A."/>
            <person name="Karnachuk O.V."/>
            <person name="Ravin N.V."/>
        </authorList>
    </citation>
    <scope>NUCLEOTIDE SEQUENCE [LARGE SCALE GENOMIC DNA]</scope>
    <source>
        <strain evidence="9">BY</strain>
    </source>
</reference>
<keyword evidence="4 7" id="KW-0812">Transmembrane</keyword>
<evidence type="ECO:0000313" key="10">
    <source>
        <dbReference type="Proteomes" id="UP000262583"/>
    </source>
</evidence>
<feature type="transmembrane region" description="Helical" evidence="7">
    <location>
        <begin position="177"/>
        <end position="198"/>
    </location>
</feature>
<dbReference type="InterPro" id="IPR051393">
    <property type="entry name" value="ABC_transporter_permease"/>
</dbReference>
<sequence length="311" mass="34840">MGPTNKRPHLRRGSPLARLERQWGLLLSGPFIAGLVFFFLGPILVALGLAFYRWDNLTPPAFVGLANWRRLFADALFWKALGNTLYFVVGTVPTGVVLSLVLALLVNVPLRGIGVFRTLYFTPVVTSTVAVALVWTWFYDSNYGVFNFLIERACQLVGLPAPKGIAWLNDPRTAMPAIMAMSVWKGLGYNMVIFLAALQNVPRELYEAASIDGANRIRQFWHVTLPGISPVLFFVVVTSLIGSFQVFDQVYIMARDGRPANSTLTLVYYLYQNAFRHLDMGYACTIGMALFTILGVITSFQMFTQKRWVHV</sequence>
<dbReference type="GO" id="GO:0005886">
    <property type="term" value="C:plasma membrane"/>
    <property type="evidence" value="ECO:0007669"/>
    <property type="project" value="UniProtKB-SubCell"/>
</dbReference>
<feature type="transmembrane region" description="Helical" evidence="7">
    <location>
        <begin position="118"/>
        <end position="138"/>
    </location>
</feature>
<comment type="similarity">
    <text evidence="7">Belongs to the binding-protein-dependent transport system permease family.</text>
</comment>
<gene>
    <name evidence="9" type="ORF">BRCON_2600</name>
</gene>
<evidence type="ECO:0000256" key="2">
    <source>
        <dbReference type="ARBA" id="ARBA00022448"/>
    </source>
</evidence>
<dbReference type="PANTHER" id="PTHR30193:SF37">
    <property type="entry name" value="INNER MEMBRANE ABC TRANSPORTER PERMEASE PROTEIN YCJO"/>
    <property type="match status" value="1"/>
</dbReference>
<feature type="transmembrane region" description="Helical" evidence="7">
    <location>
        <begin position="219"/>
        <end position="241"/>
    </location>
</feature>
<dbReference type="Pfam" id="PF00528">
    <property type="entry name" value="BPD_transp_1"/>
    <property type="match status" value="1"/>
</dbReference>
<organism evidence="9 10">
    <name type="scientific">Sumerlaea chitinivorans</name>
    <dbReference type="NCBI Taxonomy" id="2250252"/>
    <lineage>
        <taxon>Bacteria</taxon>
        <taxon>Candidatus Sumerlaeota</taxon>
        <taxon>Candidatus Sumerlaeia</taxon>
        <taxon>Candidatus Sumerlaeales</taxon>
        <taxon>Candidatus Sumerlaeaceae</taxon>
        <taxon>Candidatus Sumerlaea</taxon>
    </lineage>
</organism>
<protein>
    <submittedName>
        <fullName evidence="9">N-Acetyl-D-glucosamine ABC transport system, permease protein 1</fullName>
    </submittedName>
</protein>
<dbReference type="EMBL" id="CP030759">
    <property type="protein sequence ID" value="AXA37342.1"/>
    <property type="molecule type" value="Genomic_DNA"/>
</dbReference>
<keyword evidence="2 7" id="KW-0813">Transport</keyword>
<dbReference type="Proteomes" id="UP000262583">
    <property type="component" value="Chromosome"/>
</dbReference>
<dbReference type="PANTHER" id="PTHR30193">
    <property type="entry name" value="ABC TRANSPORTER PERMEASE PROTEIN"/>
    <property type="match status" value="1"/>
</dbReference>
<evidence type="ECO:0000259" key="8">
    <source>
        <dbReference type="PROSITE" id="PS50928"/>
    </source>
</evidence>
<feature type="transmembrane region" description="Helical" evidence="7">
    <location>
        <begin position="280"/>
        <end position="300"/>
    </location>
</feature>
<comment type="subcellular location">
    <subcellularLocation>
        <location evidence="1 7">Cell membrane</location>
        <topology evidence="1 7">Multi-pass membrane protein</topology>
    </subcellularLocation>
</comment>
<dbReference type="KEGG" id="schv:BRCON_2600"/>
<feature type="domain" description="ABC transmembrane type-1" evidence="8">
    <location>
        <begin position="81"/>
        <end position="301"/>
    </location>
</feature>
<dbReference type="SUPFAM" id="SSF161098">
    <property type="entry name" value="MetI-like"/>
    <property type="match status" value="1"/>
</dbReference>
<feature type="transmembrane region" description="Helical" evidence="7">
    <location>
        <begin position="25"/>
        <end position="52"/>
    </location>
</feature>
<dbReference type="GO" id="GO:0055085">
    <property type="term" value="P:transmembrane transport"/>
    <property type="evidence" value="ECO:0007669"/>
    <property type="project" value="InterPro"/>
</dbReference>
<dbReference type="Gene3D" id="1.10.3720.10">
    <property type="entry name" value="MetI-like"/>
    <property type="match status" value="1"/>
</dbReference>
<evidence type="ECO:0000256" key="3">
    <source>
        <dbReference type="ARBA" id="ARBA00022475"/>
    </source>
</evidence>
<evidence type="ECO:0000256" key="1">
    <source>
        <dbReference type="ARBA" id="ARBA00004651"/>
    </source>
</evidence>
<name>A0A2Z4Y9K8_SUMC1</name>
<keyword evidence="5 7" id="KW-1133">Transmembrane helix</keyword>
<evidence type="ECO:0000256" key="6">
    <source>
        <dbReference type="ARBA" id="ARBA00023136"/>
    </source>
</evidence>
<evidence type="ECO:0000256" key="5">
    <source>
        <dbReference type="ARBA" id="ARBA00022989"/>
    </source>
</evidence>
<dbReference type="InterPro" id="IPR035906">
    <property type="entry name" value="MetI-like_sf"/>
</dbReference>
<dbReference type="InterPro" id="IPR000515">
    <property type="entry name" value="MetI-like"/>
</dbReference>
<evidence type="ECO:0000256" key="7">
    <source>
        <dbReference type="RuleBase" id="RU363032"/>
    </source>
</evidence>
<keyword evidence="3" id="KW-1003">Cell membrane</keyword>
<dbReference type="AlphaFoldDB" id="A0A2Z4Y9K8"/>
<proteinExistence type="inferred from homology"/>
<evidence type="ECO:0000313" key="9">
    <source>
        <dbReference type="EMBL" id="AXA37342.1"/>
    </source>
</evidence>
<evidence type="ECO:0000256" key="4">
    <source>
        <dbReference type="ARBA" id="ARBA00022692"/>
    </source>
</evidence>
<dbReference type="CDD" id="cd06261">
    <property type="entry name" value="TM_PBP2"/>
    <property type="match status" value="1"/>
</dbReference>